<reference evidence="2 3" key="1">
    <citation type="submission" date="2015-02" db="EMBL/GenBank/DDBJ databases">
        <authorList>
            <person name="Ju K.-S."/>
            <person name="Doroghazi J.R."/>
            <person name="Metcalf W."/>
        </authorList>
    </citation>
    <scope>NUCLEOTIDE SEQUENCE [LARGE SCALE GENOMIC DNA]</scope>
    <source>
        <strain evidence="2 3">NRRL ISP-5550</strain>
    </source>
</reference>
<accession>A0A0F4J9G8</accession>
<dbReference type="EMBL" id="JZWV01000629">
    <property type="protein sequence ID" value="KJY29616.1"/>
    <property type="molecule type" value="Genomic_DNA"/>
</dbReference>
<name>A0A0F4J9G8_9ACTN</name>
<gene>
    <name evidence="2" type="ORF">VR44_22450</name>
</gene>
<feature type="non-terminal residue" evidence="2">
    <location>
        <position position="67"/>
    </location>
</feature>
<organism evidence="2 3">
    <name type="scientific">Streptomyces katrae</name>
    <dbReference type="NCBI Taxonomy" id="68223"/>
    <lineage>
        <taxon>Bacteria</taxon>
        <taxon>Bacillati</taxon>
        <taxon>Actinomycetota</taxon>
        <taxon>Actinomycetes</taxon>
        <taxon>Kitasatosporales</taxon>
        <taxon>Streptomycetaceae</taxon>
        <taxon>Streptomyces</taxon>
    </lineage>
</organism>
<dbReference type="PATRIC" id="fig|68223.7.peg.379"/>
<dbReference type="AlphaFoldDB" id="A0A0F4J9G8"/>
<sequence length="67" mass="7025">MQLVRGGPAGADQVRVGQRLPGMVGQPGDVAHGVGVDDPHQQPVLRARAGRFQQHQAAPVRGEAEPL</sequence>
<evidence type="ECO:0000313" key="2">
    <source>
        <dbReference type="EMBL" id="KJY29616.1"/>
    </source>
</evidence>
<feature type="region of interest" description="Disordered" evidence="1">
    <location>
        <begin position="1"/>
        <end position="40"/>
    </location>
</feature>
<comment type="caution">
    <text evidence="2">The sequence shown here is derived from an EMBL/GenBank/DDBJ whole genome shotgun (WGS) entry which is preliminary data.</text>
</comment>
<protein>
    <submittedName>
        <fullName evidence="2">Uncharacterized protein</fullName>
    </submittedName>
</protein>
<evidence type="ECO:0000313" key="3">
    <source>
        <dbReference type="Proteomes" id="UP000033551"/>
    </source>
</evidence>
<proteinExistence type="predicted"/>
<dbReference type="Proteomes" id="UP000033551">
    <property type="component" value="Unassembled WGS sequence"/>
</dbReference>
<keyword evidence="3" id="KW-1185">Reference proteome</keyword>
<evidence type="ECO:0000256" key="1">
    <source>
        <dbReference type="SAM" id="MobiDB-lite"/>
    </source>
</evidence>
<dbReference type="RefSeq" id="WP_045949374.1">
    <property type="nucleotide sequence ID" value="NZ_JZWV01000629.1"/>
</dbReference>